<feature type="region of interest" description="Disordered" evidence="9">
    <location>
        <begin position="1623"/>
        <end position="1665"/>
    </location>
</feature>
<dbReference type="SMART" id="SM00112">
    <property type="entry name" value="CA"/>
    <property type="match status" value="7"/>
</dbReference>
<comment type="caution">
    <text evidence="12">The sequence shown here is derived from an EMBL/GenBank/DDBJ whole genome shotgun (WGS) entry which is preliminary data.</text>
</comment>
<feature type="domain" description="Cadherin" evidence="11">
    <location>
        <begin position="256"/>
        <end position="363"/>
    </location>
</feature>
<dbReference type="CDD" id="cd11304">
    <property type="entry name" value="Cadherin_repeat"/>
    <property type="match status" value="6"/>
</dbReference>
<dbReference type="SUPFAM" id="SSF49313">
    <property type="entry name" value="Cadherin-like"/>
    <property type="match status" value="5"/>
</dbReference>
<dbReference type="GO" id="GO:0005509">
    <property type="term" value="F:calcium ion binding"/>
    <property type="evidence" value="ECO:0007669"/>
    <property type="project" value="UniProtKB-UniRule"/>
</dbReference>
<evidence type="ECO:0000256" key="7">
    <source>
        <dbReference type="ARBA" id="ARBA00023180"/>
    </source>
</evidence>
<dbReference type="InterPro" id="IPR002126">
    <property type="entry name" value="Cadherin-like_dom"/>
</dbReference>
<organism evidence="12 13">
    <name type="scientific">Fasciola hepatica</name>
    <name type="common">Liver fluke</name>
    <dbReference type="NCBI Taxonomy" id="6192"/>
    <lineage>
        <taxon>Eukaryota</taxon>
        <taxon>Metazoa</taxon>
        <taxon>Spiralia</taxon>
        <taxon>Lophotrochozoa</taxon>
        <taxon>Platyhelminthes</taxon>
        <taxon>Trematoda</taxon>
        <taxon>Digenea</taxon>
        <taxon>Plagiorchiida</taxon>
        <taxon>Echinostomata</taxon>
        <taxon>Echinostomatoidea</taxon>
        <taxon>Fasciolidae</taxon>
        <taxon>Fasciola</taxon>
    </lineage>
</organism>
<evidence type="ECO:0000256" key="5">
    <source>
        <dbReference type="ARBA" id="ARBA00022989"/>
    </source>
</evidence>
<evidence type="ECO:0000256" key="8">
    <source>
        <dbReference type="PROSITE-ProRule" id="PRU00043"/>
    </source>
</evidence>
<accession>A0A4E0S127</accession>
<protein>
    <submittedName>
        <fullName evidence="12">Protocadherin-11 Y-linked</fullName>
    </submittedName>
</protein>
<keyword evidence="3" id="KW-0677">Repeat</keyword>
<dbReference type="InterPro" id="IPR050174">
    <property type="entry name" value="Protocadherin/Cadherin-CA"/>
</dbReference>
<feature type="compositionally biased region" description="Polar residues" evidence="9">
    <location>
        <begin position="1649"/>
        <end position="1665"/>
    </location>
</feature>
<keyword evidence="4 8" id="KW-0106">Calcium</keyword>
<dbReference type="PANTHER" id="PTHR24028:SF146">
    <property type="entry name" value="CADHERIN 96CB, ISOFORM D-RELATED"/>
    <property type="match status" value="1"/>
</dbReference>
<dbReference type="InterPro" id="IPR015919">
    <property type="entry name" value="Cadherin-like_sf"/>
</dbReference>
<keyword evidence="13" id="KW-1185">Reference proteome</keyword>
<evidence type="ECO:0000313" key="12">
    <source>
        <dbReference type="EMBL" id="THD24170.1"/>
    </source>
</evidence>
<evidence type="ECO:0000259" key="11">
    <source>
        <dbReference type="PROSITE" id="PS50268"/>
    </source>
</evidence>
<keyword evidence="7" id="KW-0325">Glycoprotein</keyword>
<feature type="transmembrane region" description="Helical" evidence="10">
    <location>
        <begin position="12"/>
        <end position="36"/>
    </location>
</feature>
<name>A0A4E0S127_FASHE</name>
<keyword evidence="6 10" id="KW-0472">Membrane</keyword>
<dbReference type="PRINTS" id="PR00205">
    <property type="entry name" value="CADHERIN"/>
</dbReference>
<dbReference type="EMBL" id="JXXN02001744">
    <property type="protein sequence ID" value="THD24170.1"/>
    <property type="molecule type" value="Genomic_DNA"/>
</dbReference>
<feature type="domain" description="Cadherin" evidence="11">
    <location>
        <begin position="828"/>
        <end position="977"/>
    </location>
</feature>
<feature type="domain" description="Cadherin" evidence="11">
    <location>
        <begin position="61"/>
        <end position="231"/>
    </location>
</feature>
<comment type="subcellular location">
    <subcellularLocation>
        <location evidence="1">Membrane</location>
        <topology evidence="1">Single-pass membrane protein</topology>
    </subcellularLocation>
</comment>
<evidence type="ECO:0000256" key="2">
    <source>
        <dbReference type="ARBA" id="ARBA00022692"/>
    </source>
</evidence>
<dbReference type="Gene3D" id="2.60.40.60">
    <property type="entry name" value="Cadherins"/>
    <property type="match status" value="7"/>
</dbReference>
<sequence length="1665" mass="181761">MYFSAQHYGILCKLFCPLGFGYSFIPILCLFGAYSLSMGGTHPTRDEDMATADRTSRSLTHSIALTYEIPEESLRGTLVGDVGRDIVNLVSSASNGQTSSAQADLTITNWRDRAVQLFHLDPATGQLRVASPPDREALCPASVGTTSDSQHSDLHLNLDEEKFIYANDEYNVVRNHMAELSPCYVDIKIAYAIRQTKSFSQGVTETHIVTDPDLITVRIRILDINDHKPVFQQSRVSSELGELSAIPEKTTIDLPTAFDPDAGENGTIGYWVVDRTAGSTSLERSFDSVSSKASESELAQTNIPFRLVGDPLRLVLTRNLDWESKREYDLLVYAKDYGRPQSLTGQLSVHVTVRDENDHVPQFGQSSYTAVINESVLRGTIILELTASDADSTTNGQLTFGLAPPTNSQERLAVQHFGIRTISPTQAAIYVIQTPDVDSTPKTTFSDRNLATSSGLTRVSEKLGKQFTFHVIVRDNGYPRQLSSRTEVTILVLDVNDMAPNIFVSYLNPSQSGDRQLSRLDFGRSPTPGERSYGQVKENSDRAFIAFVTVQDFDSGVWGQVRCYTNNDAFELMPVNEVTPGASISVGQFVGSPHQSTEITDRATGEIGFKLLAVKPFDREKTEQISFHIVCVDNPQHTGSSLVNFANAVSSYYTSSQVGYASNNPIAGTVQLTGTALVRILVTDENDNEPVFSHAQYTFSIDEADGSVGRGNVLLATDSQLFVGRVSASDHDSTSHVVYSLPEDLLTLFRIESETGKIYTLHQFDREEIWRKVKQGEYPQSESLRAEVEHDKLVYLHFSVLCTDGLHNSTTKVRLLIRDVNDNPPVFTKSQYEFVVAENEQPIQSGSIGTVEAQDADADVNAQIVYQIYDATDQIPFTGKSAANQSTRTMRLSTNNLFTISAISGQLHLIRKLDREKQSHHIFYVLAIDNPGDGHVDRTWPTGNSPMDSKTQYRKSHTSTATVTVIVADVNDNAPTITYPPPHGVINVDSGAPAGHNLFTVVAHDPDAGDNGTVRFTLSTANFERGGKLQSDLEEHPNEAGVEMAGKSPSSSSSASSLSSFSTHMGTLSKSGLFSIDVTTGIVFLAEKITDQSANYLLVIGAHDLGRPQQRKTTTTVTVRAHNSQLLQALNTYRFGGHPGTPSDTRHPRGPSLLSDGTHPTGGAFGNLADIPRSFPDDVRPPPPIGRDASGVVGTETDLDSVDTSSMNAGGMRARFTSITDRTVVVVLATIFTLLLLTTVILVLLIKRRRDAESQRPTTRKSYDCPTSNNTVRPEQQQRPRLFNGPKAAPLSRLNQSSPGSHSCTMNSTGKTSDELATLPRLHPFILHETRARADELDHLEYGSPVYGKAGLYSGEMLTLIPSNGDYQQALSACLLDRPRIDLGSASGDSRLSSSTELLPNTAALTFGENVTLGRKPSGPMSHQVRTFCSPADVEFYQKQGFVLNDHKARNSKRYQTIDPLLGTFRTDRQEPTKAVQQMMINNNENQNNVLSANNTSALSPSALKHKDILINQPVGFTKLHQSSNPTSIYPVDVSCGLDSSMKIERQQETEASLDELAMQLKRIKEMDELSSNVCSRSILARKSISSSTNSHPSQSSSSVSPPCDPNLVELNDGQCRSIRPASNLAADSGTGNHRTDILNGASMKHSPKNASSNANTASKGVSFV</sequence>
<feature type="region of interest" description="Disordered" evidence="9">
    <location>
        <begin position="1037"/>
        <end position="1061"/>
    </location>
</feature>
<feature type="compositionally biased region" description="Polar residues" evidence="9">
    <location>
        <begin position="1293"/>
        <end position="1311"/>
    </location>
</feature>
<evidence type="ECO:0000256" key="9">
    <source>
        <dbReference type="SAM" id="MobiDB-lite"/>
    </source>
</evidence>
<feature type="compositionally biased region" description="Low complexity" evidence="9">
    <location>
        <begin position="1585"/>
        <end position="1602"/>
    </location>
</feature>
<dbReference type="GO" id="GO:0007156">
    <property type="term" value="P:homophilic cell adhesion via plasma membrane adhesion molecules"/>
    <property type="evidence" value="ECO:0007669"/>
    <property type="project" value="InterPro"/>
</dbReference>
<evidence type="ECO:0000256" key="6">
    <source>
        <dbReference type="ARBA" id="ARBA00023136"/>
    </source>
</evidence>
<dbReference type="GO" id="GO:0005886">
    <property type="term" value="C:plasma membrane"/>
    <property type="evidence" value="ECO:0007669"/>
    <property type="project" value="InterPro"/>
</dbReference>
<dbReference type="Proteomes" id="UP000230066">
    <property type="component" value="Unassembled WGS sequence"/>
</dbReference>
<feature type="domain" description="Cadherin" evidence="11">
    <location>
        <begin position="723"/>
        <end position="827"/>
    </location>
</feature>
<feature type="compositionally biased region" description="Low complexity" evidence="9">
    <location>
        <begin position="1048"/>
        <end position="1061"/>
    </location>
</feature>
<gene>
    <name evidence="12" type="ORF">D915_005120</name>
</gene>
<feature type="domain" description="Cadherin" evidence="11">
    <location>
        <begin position="980"/>
        <end position="1135"/>
    </location>
</feature>
<feature type="domain" description="Cadherin" evidence="11">
    <location>
        <begin position="364"/>
        <end position="502"/>
    </location>
</feature>
<dbReference type="PANTHER" id="PTHR24028">
    <property type="entry name" value="CADHERIN-87A"/>
    <property type="match status" value="1"/>
</dbReference>
<dbReference type="PROSITE" id="PS00232">
    <property type="entry name" value="CADHERIN_1"/>
    <property type="match status" value="4"/>
</dbReference>
<evidence type="ECO:0000256" key="4">
    <source>
        <dbReference type="ARBA" id="ARBA00022837"/>
    </source>
</evidence>
<keyword evidence="2 10" id="KW-0812">Transmembrane</keyword>
<evidence type="ECO:0000256" key="10">
    <source>
        <dbReference type="SAM" id="Phobius"/>
    </source>
</evidence>
<dbReference type="InterPro" id="IPR020894">
    <property type="entry name" value="Cadherin_CS"/>
</dbReference>
<feature type="transmembrane region" description="Helical" evidence="10">
    <location>
        <begin position="1224"/>
        <end position="1246"/>
    </location>
</feature>
<reference evidence="12" key="1">
    <citation type="submission" date="2019-03" db="EMBL/GenBank/DDBJ databases">
        <title>Improved annotation for the trematode Fasciola hepatica.</title>
        <authorList>
            <person name="Choi Y.-J."/>
            <person name="Martin J."/>
            <person name="Mitreva M."/>
        </authorList>
    </citation>
    <scope>NUCLEOTIDE SEQUENCE [LARGE SCALE GENOMIC DNA]</scope>
</reference>
<evidence type="ECO:0000313" key="13">
    <source>
        <dbReference type="Proteomes" id="UP000230066"/>
    </source>
</evidence>
<feature type="compositionally biased region" description="Polar residues" evidence="9">
    <location>
        <begin position="1265"/>
        <end position="1279"/>
    </location>
</feature>
<feature type="region of interest" description="Disordered" evidence="9">
    <location>
        <begin position="1183"/>
        <end position="1206"/>
    </location>
</feature>
<proteinExistence type="predicted"/>
<evidence type="ECO:0000256" key="1">
    <source>
        <dbReference type="ARBA" id="ARBA00004167"/>
    </source>
</evidence>
<dbReference type="PROSITE" id="PS50268">
    <property type="entry name" value="CADHERIN_2"/>
    <property type="match status" value="7"/>
</dbReference>
<feature type="region of interest" description="Disordered" evidence="9">
    <location>
        <begin position="1585"/>
        <end position="1607"/>
    </location>
</feature>
<evidence type="ECO:0000256" key="3">
    <source>
        <dbReference type="ARBA" id="ARBA00022737"/>
    </source>
</evidence>
<feature type="region of interest" description="Disordered" evidence="9">
    <location>
        <begin position="1251"/>
        <end position="1312"/>
    </location>
</feature>
<feature type="domain" description="Cadherin" evidence="11">
    <location>
        <begin position="611"/>
        <end position="692"/>
    </location>
</feature>
<dbReference type="Pfam" id="PF00028">
    <property type="entry name" value="Cadherin"/>
    <property type="match status" value="1"/>
</dbReference>
<keyword evidence="5 10" id="KW-1133">Transmembrane helix</keyword>